<dbReference type="Proteomes" id="UP000541610">
    <property type="component" value="Unassembled WGS sequence"/>
</dbReference>
<keyword evidence="1" id="KW-0863">Zinc-finger</keyword>
<dbReference type="InterPro" id="IPR000571">
    <property type="entry name" value="Znf_CCCH"/>
</dbReference>
<feature type="zinc finger region" description="C3H1-type" evidence="1">
    <location>
        <begin position="312"/>
        <end position="337"/>
    </location>
</feature>
<feature type="region of interest" description="Disordered" evidence="2">
    <location>
        <begin position="530"/>
        <end position="563"/>
    </location>
</feature>
<evidence type="ECO:0000259" key="3">
    <source>
        <dbReference type="PROSITE" id="PS50103"/>
    </source>
</evidence>
<dbReference type="GO" id="GO:0008270">
    <property type="term" value="F:zinc ion binding"/>
    <property type="evidence" value="ECO:0007669"/>
    <property type="project" value="UniProtKB-KW"/>
</dbReference>
<feature type="domain" description="C3H1-type" evidence="3">
    <location>
        <begin position="312"/>
        <end position="337"/>
    </location>
</feature>
<evidence type="ECO:0000313" key="5">
    <source>
        <dbReference type="Proteomes" id="UP000541610"/>
    </source>
</evidence>
<gene>
    <name evidence="4" type="ORF">FOZ60_017244</name>
</gene>
<evidence type="ECO:0000313" key="4">
    <source>
        <dbReference type="EMBL" id="KAF4677623.1"/>
    </source>
</evidence>
<evidence type="ECO:0000256" key="2">
    <source>
        <dbReference type="SAM" id="MobiDB-lite"/>
    </source>
</evidence>
<protein>
    <recommendedName>
        <fullName evidence="3">C3H1-type domain-containing protein</fullName>
    </recommendedName>
</protein>
<sequence>MPSSSVESELKANMVENPCLQSLCKHLDLDQPQLLVYLKQEEFDVIIQKAITDKKVSLAEVLGWREAYEKLLATKSSQRTARVTSGSSTISSKLSHNGSTVSTVPTELPLAYKFMSDMSSEEVILTSDMVELISEIPLPGKKCFEGHQDGRSISWYLERLADEAKMFELQPKGCWLYLLQGCSSTNTYNKSDEPAHHEVKLSRLRQGEQEGIYAYLDKVNNVCEQAQACGVSLSVSQIGRIFRRGLRRDYAKIANSNFSATTSADNLAYKLENYRELNWRYFGNGNGNRSGTSSSMPVNPQRLSAEEAAYVRQNNLCFKYAMGVCNREQCRFGHVKLEDIKNKAGGSTSAGKLPTATTTGFSGGAAPSGSVAKACAAANEMVDRSQRMTVRCPSFQLHGLCIEIDTGCSNSIISEKAANVFRSAGLALGTKPSSKSFTLAAGDAIIHAYQEISVLLNLHDRDGAVYGFFWQPCVVKELTDDCDGLLGRECLSFSDSGLDISLIEGPINLSRFWCSVDELKNGNDDYVQHDFSSPPHNDLSEDEKEEGRKIEETLTPPKLEGATFLPPPDPTVAVVYRGDWLQITVNEKADKQKYFLC</sequence>
<dbReference type="EMBL" id="JABANP010000969">
    <property type="protein sequence ID" value="KAF4677623.1"/>
    <property type="molecule type" value="Genomic_DNA"/>
</dbReference>
<reference evidence="4 5" key="1">
    <citation type="submission" date="2020-04" db="EMBL/GenBank/DDBJ databases">
        <title>Perkinsus olseni comparative genomics.</title>
        <authorList>
            <person name="Bogema D.R."/>
        </authorList>
    </citation>
    <scope>NUCLEOTIDE SEQUENCE [LARGE SCALE GENOMIC DNA]</scope>
    <source>
        <strain evidence="4">00978-12</strain>
    </source>
</reference>
<organism evidence="4 5">
    <name type="scientific">Perkinsus olseni</name>
    <name type="common">Perkinsus atlanticus</name>
    <dbReference type="NCBI Taxonomy" id="32597"/>
    <lineage>
        <taxon>Eukaryota</taxon>
        <taxon>Sar</taxon>
        <taxon>Alveolata</taxon>
        <taxon>Perkinsozoa</taxon>
        <taxon>Perkinsea</taxon>
        <taxon>Perkinsida</taxon>
        <taxon>Perkinsidae</taxon>
        <taxon>Perkinsus</taxon>
    </lineage>
</organism>
<name>A0A7J6N180_PEROL</name>
<keyword evidence="1" id="KW-0862">Zinc</keyword>
<accession>A0A7J6N180</accession>
<dbReference type="PROSITE" id="PS50103">
    <property type="entry name" value="ZF_C3H1"/>
    <property type="match status" value="1"/>
</dbReference>
<keyword evidence="1" id="KW-0479">Metal-binding</keyword>
<proteinExistence type="predicted"/>
<comment type="caution">
    <text evidence="4">The sequence shown here is derived from an EMBL/GenBank/DDBJ whole genome shotgun (WGS) entry which is preliminary data.</text>
</comment>
<dbReference type="AlphaFoldDB" id="A0A7J6N180"/>
<evidence type="ECO:0000256" key="1">
    <source>
        <dbReference type="PROSITE-ProRule" id="PRU00723"/>
    </source>
</evidence>